<dbReference type="SUPFAM" id="SSF51735">
    <property type="entry name" value="NAD(P)-binding Rossmann-fold domains"/>
    <property type="match status" value="1"/>
</dbReference>
<dbReference type="InterPro" id="IPR046346">
    <property type="entry name" value="Aminoacid_DH-like_N_sf"/>
</dbReference>
<evidence type="ECO:0000256" key="1">
    <source>
        <dbReference type="ARBA" id="ARBA00023002"/>
    </source>
</evidence>
<dbReference type="PANTHER" id="PTHR43403">
    <property type="entry name" value="NAD-SPECIFIC GLUTAMATE DEHYDROGENASE"/>
    <property type="match status" value="1"/>
</dbReference>
<dbReference type="Pfam" id="PF05088">
    <property type="entry name" value="Bac_GDH_CD"/>
    <property type="match status" value="1"/>
</dbReference>
<dbReference type="InterPro" id="IPR049056">
    <property type="entry name" value="NAD_Glu_DH_HM3"/>
</dbReference>
<dbReference type="Pfam" id="PF21076">
    <property type="entry name" value="GDH_ACT2"/>
    <property type="match status" value="1"/>
</dbReference>
<dbReference type="Pfam" id="PF21074">
    <property type="entry name" value="GDH_C"/>
    <property type="match status" value="1"/>
</dbReference>
<evidence type="ECO:0000259" key="5">
    <source>
        <dbReference type="Pfam" id="PF21076"/>
    </source>
</evidence>
<proteinExistence type="predicted"/>
<dbReference type="InterPro" id="IPR048381">
    <property type="entry name" value="GDH_C"/>
</dbReference>
<dbReference type="PIRSF" id="PIRSF036761">
    <property type="entry name" value="GDH_Mll4104"/>
    <property type="match status" value="1"/>
</dbReference>
<evidence type="ECO:0000259" key="3">
    <source>
        <dbReference type="Pfam" id="PF21074"/>
    </source>
</evidence>
<gene>
    <name evidence="7" type="ORF">AB4875_08025</name>
</gene>
<dbReference type="Pfam" id="PF21077">
    <property type="entry name" value="GDH_ACT3"/>
    <property type="match status" value="1"/>
</dbReference>
<dbReference type="InterPro" id="IPR036291">
    <property type="entry name" value="NAD(P)-bd_dom_sf"/>
</dbReference>
<reference evidence="7 8" key="1">
    <citation type="journal article" date="2011" name="Int. J. Syst. Evol. Microbiol.">
        <title>Zhongshania antarctica gen. nov., sp. nov. and Zhongshania guokunii sp. nov., gammaproteobacteria respectively isolated from coastal attached (fast) ice and surface seawater of the Antarctic.</title>
        <authorList>
            <person name="Li H.J."/>
            <person name="Zhang X.Y."/>
            <person name="Chen C.X."/>
            <person name="Zhang Y.J."/>
            <person name="Gao Z.M."/>
            <person name="Yu Y."/>
            <person name="Chen X.L."/>
            <person name="Chen B."/>
            <person name="Zhang Y.Z."/>
        </authorList>
    </citation>
    <scope>NUCLEOTIDE SEQUENCE [LARGE SCALE GENOMIC DNA]</scope>
    <source>
        <strain evidence="7 8">R06B22</strain>
    </source>
</reference>
<dbReference type="EMBL" id="JBFRYB010000001">
    <property type="protein sequence ID" value="MEX1665435.1"/>
    <property type="molecule type" value="Genomic_DNA"/>
</dbReference>
<dbReference type="SUPFAM" id="SSF53223">
    <property type="entry name" value="Aminoacid dehydrogenase-like, N-terminal domain"/>
    <property type="match status" value="1"/>
</dbReference>
<evidence type="ECO:0000259" key="6">
    <source>
        <dbReference type="Pfam" id="PF21077"/>
    </source>
</evidence>
<dbReference type="InterPro" id="IPR028971">
    <property type="entry name" value="NAD-GDH_cat"/>
</dbReference>
<sequence length="1600" mass="182613">MKSKTGKLTRFIQQKLGNTPESEALSALASRYWDVTASETIAKRSAAELLGTVQSHLSLAESRRLDQPKISISEQGDSGLLVFEMVTKDRPFIFDTLSSLIYDAGYTVLLSHHPIFWVNRDKVGQLLDIVALDRKQQELTDYRAESFVRYELEASPSAISHTRLKQRIRKALSTIEQIVKHWQPMREKAEALQLYYSQSPAPMKTKPRRQICNFLSWLTANNLTFLAYVEMQVKQQGGQRSLHAIESSRLGLKLESTPWEHIESPQQRQQILEHYLESPRVLTITKSTELAPIRRFVPMDYIAIKDFNAKGELKGEHRFYGLMTRVAYNSRALDIPLLADRIHAAMNLAHFPLGSHNGKVMLQTLETFPRDELFQSSAKKLFEIAMGLVAIEEQNRVRVFSRTDPFHRYYSILVYIPREQYSQYVREKIQTLIAAKLNADSSDFAIYFTDNRMARLHLIVQVRTEEAKSLDNAALEEMISGVTESWPEKLKSVLYSKHSRKTAQQLFLHYGEAFTAPYIAKTTIETATDDIEQLEQLQKSSNNLAVKIYRDASRPDERVELRCYFKDQPLPLSDIQPRLSNLGLRLVVEDLYPVTINNDKTYWIQDFRARTAVNVNHVFWHDASQFEQAFIAIHKELCDDDDFNRLIISADISWREASLIRAYCRYLKQLGSHFEQNYLSKLLVDNSGISRLLIDLFHARFKLHVTDRDSLQIKLTEQLDIALESVQSLDADRLFRSLRSLIMATLRSNYYQSENEQALKNAIYAFKFSTRDIPEAPAPRPRFEIWVHAPRFEAVHLRGDKVARGGLRWSDRPEDFRTEVLGLVKAQMVKNAVIVPVGAKGGFVCRRLPENGTREATQAEVIRCYKDFIGAMLSLTDNRQGDRVIRPPLTVCHDDEDPYLVVAADKGTAAFSDIANSVSKDFGFWIGDAFASGGSNGYDHKKMGITAKGGWEAVKRHFREQNKDIQRQEFTTVGIGDMAGDVFGNGMLLSKKTALIAAFNHLHIFLDPTPNTEESWKERKRLFKLPRSNWSDYDKALLSKGGDIYSRTLKSITPSEQACRALALEHRAYTPDELIYHILQAPVDLLWNGGIGTYVKAESETHQQAGDRANDNLRVNGAQLRCKAVGEGGNLGLTQAGRIEYALKGGLCNADFIDNSAGVDSSDNEVNIKILLNELVAKQAISFIDRNKLLKSMTKDVERQVLRSNYLQTQSISMVASQSPERLGEQAELIRILERDAGLDRKLESLPDEKTIQGRRTAGLGLTRPELACLLSYSKIHINKILLDSTVPEDPYLAQELYRYFPQQLGERYPDEISQHRLRREIICTVITNSLVNRMGSAFAHRLNDELGNSFEDIARAYTVARDLFDIRSLWTDIEKLDNKVPDELQTRMMVEIRRLVKHVTLWLINNKEQLNNIQSLINRYAADIKLLGDEVKHYLSEDELQLIEHRITEYCNSGIPRQVAQRVVMLKALFASPDITWLKEHTSVSAKVLSEIYFRLAESLQITWVRRNIDKLTAESRWHALARNALRDDLYQRHRELCAKVAGDIDVNGHIATELDNWLDGNNVQTGYLSNLIAEVKSTQQADYLSLSVILRQLGRLSA</sequence>
<feature type="domain" description="NAD-glutamate dehydrogenase ACT2" evidence="5">
    <location>
        <begin position="398"/>
        <end position="486"/>
    </location>
</feature>
<protein>
    <submittedName>
        <fullName evidence="7">NAD-glutamate dehydrogenase</fullName>
    </submittedName>
</protein>
<feature type="domain" description="NAD-specific glutamate dehydrogenase C-terminal" evidence="3">
    <location>
        <begin position="1259"/>
        <end position="1595"/>
    </location>
</feature>
<evidence type="ECO:0000313" key="7">
    <source>
        <dbReference type="EMBL" id="MEX1665435.1"/>
    </source>
</evidence>
<dbReference type="Pfam" id="PF21079">
    <property type="entry name" value="GDH_HM2"/>
    <property type="match status" value="1"/>
</dbReference>
<dbReference type="InterPro" id="IPR049059">
    <property type="entry name" value="NAD_Glu_DH_HM1"/>
</dbReference>
<dbReference type="Proteomes" id="UP001557484">
    <property type="component" value="Unassembled WGS sequence"/>
</dbReference>
<keyword evidence="8" id="KW-1185">Reference proteome</keyword>
<dbReference type="InterPro" id="IPR007780">
    <property type="entry name" value="NAD_Glu_DH_bac"/>
</dbReference>
<dbReference type="Pfam" id="PF21073">
    <property type="entry name" value="GDH_HM1"/>
    <property type="match status" value="1"/>
</dbReference>
<feature type="domain" description="NAD-glutamate dehydrogenase ACT3" evidence="6">
    <location>
        <begin position="544"/>
        <end position="611"/>
    </location>
</feature>
<dbReference type="Pfam" id="PF21075">
    <property type="entry name" value="GDH_ACT1"/>
    <property type="match status" value="1"/>
</dbReference>
<dbReference type="Pfam" id="PF21078">
    <property type="entry name" value="GDH_HM3"/>
    <property type="match status" value="1"/>
</dbReference>
<feature type="domain" description="NAD-glutamate dehydrogenase N-terminal ACT1" evidence="4">
    <location>
        <begin position="29"/>
        <end position="168"/>
    </location>
</feature>
<evidence type="ECO:0000313" key="8">
    <source>
        <dbReference type="Proteomes" id="UP001557484"/>
    </source>
</evidence>
<dbReference type="InterPro" id="IPR049058">
    <property type="entry name" value="NAD_Glu_DH_HM2"/>
</dbReference>
<comment type="caution">
    <text evidence="7">The sequence shown here is derived from an EMBL/GenBank/DDBJ whole genome shotgun (WGS) entry which is preliminary data.</text>
</comment>
<feature type="domain" description="NAD-glutamate dehydrogenase catalytic" evidence="2">
    <location>
        <begin position="720"/>
        <end position="1214"/>
    </location>
</feature>
<evidence type="ECO:0000259" key="4">
    <source>
        <dbReference type="Pfam" id="PF21075"/>
    </source>
</evidence>
<dbReference type="InterPro" id="IPR049064">
    <property type="entry name" value="NAD_Glu_DH_ACT3"/>
</dbReference>
<dbReference type="InterPro" id="IPR049062">
    <property type="entry name" value="NAD_Glu_DH_ACT2"/>
</dbReference>
<keyword evidence="1" id="KW-0560">Oxidoreductase</keyword>
<dbReference type="PANTHER" id="PTHR43403:SF1">
    <property type="entry name" value="NAD-SPECIFIC GLUTAMATE DEHYDROGENASE"/>
    <property type="match status" value="1"/>
</dbReference>
<dbReference type="Gene3D" id="3.40.50.720">
    <property type="entry name" value="NAD(P)-binding Rossmann-like Domain"/>
    <property type="match status" value="1"/>
</dbReference>
<evidence type="ECO:0000259" key="2">
    <source>
        <dbReference type="Pfam" id="PF05088"/>
    </source>
</evidence>
<accession>A0ABV3TW08</accession>
<dbReference type="InterPro" id="IPR024727">
    <property type="entry name" value="NAD_Glu_DH_N_ACT1"/>
</dbReference>
<organism evidence="7 8">
    <name type="scientific">Zhongshania arctica</name>
    <dbReference type="NCBI Taxonomy" id="3238302"/>
    <lineage>
        <taxon>Bacteria</taxon>
        <taxon>Pseudomonadati</taxon>
        <taxon>Pseudomonadota</taxon>
        <taxon>Gammaproteobacteria</taxon>
        <taxon>Cellvibrionales</taxon>
        <taxon>Spongiibacteraceae</taxon>
        <taxon>Zhongshania</taxon>
    </lineage>
</organism>
<dbReference type="RefSeq" id="WP_368375538.1">
    <property type="nucleotide sequence ID" value="NZ_JBFRYB010000001.1"/>
</dbReference>
<name>A0ABV3TW08_9GAMM</name>